<sequence>MKRHESISDLNSTEKKTVKLYSFHRSTASFRVRIALHFKGIPFDTNAVHLLRGDGEQRAEAYRRLNPQQLLPTLVDGENVLTQSLAICEYLEETHPSPALLPAGAAPRARVRGLATALAADIHPLHTIRVTRHLADAFDIGENERLAWTRHWIHDGLNAIEEQLSSSPATGIYSHGDSITFADVFLVPQVLSAKAYGVDLEHLPHITRITTRCLQHPAFDAALPVNQPDAA</sequence>
<gene>
    <name evidence="4" type="primary">nagL_2</name>
    <name evidence="4" type="ORF">R69776_06212</name>
</gene>
<dbReference type="NCBIfam" id="TIGR01262">
    <property type="entry name" value="maiA"/>
    <property type="match status" value="1"/>
</dbReference>
<dbReference type="InterPro" id="IPR036249">
    <property type="entry name" value="Thioredoxin-like_sf"/>
</dbReference>
<evidence type="ECO:0000259" key="3">
    <source>
        <dbReference type="PROSITE" id="PS50405"/>
    </source>
</evidence>
<reference evidence="4 5" key="1">
    <citation type="submission" date="2021-02" db="EMBL/GenBank/DDBJ databases">
        <authorList>
            <person name="Vanwijnsberghe S."/>
        </authorList>
    </citation>
    <scope>NUCLEOTIDE SEQUENCE [LARGE SCALE GENOMIC DNA]</scope>
    <source>
        <strain evidence="4 5">R-69776</strain>
    </source>
</reference>
<dbReference type="InterPro" id="IPR034330">
    <property type="entry name" value="GST_Zeta_C"/>
</dbReference>
<evidence type="ECO:0000313" key="4">
    <source>
        <dbReference type="EMBL" id="CAE6822483.1"/>
    </source>
</evidence>
<protein>
    <submittedName>
        <fullName evidence="4">Maleylpyruvate isomerase</fullName>
        <ecNumber evidence="4">5.2.1.4</ecNumber>
    </submittedName>
</protein>
<feature type="domain" description="GST N-terminal" evidence="2">
    <location>
        <begin position="16"/>
        <end position="99"/>
    </location>
</feature>
<evidence type="ECO:0000313" key="5">
    <source>
        <dbReference type="Proteomes" id="UP000673821"/>
    </source>
</evidence>
<dbReference type="PANTHER" id="PTHR42673">
    <property type="entry name" value="MALEYLACETOACETATE ISOMERASE"/>
    <property type="match status" value="1"/>
</dbReference>
<dbReference type="Proteomes" id="UP000673821">
    <property type="component" value="Unassembled WGS sequence"/>
</dbReference>
<comment type="caution">
    <text evidence="4">The sequence shown here is derived from an EMBL/GenBank/DDBJ whole genome shotgun (WGS) entry which is preliminary data.</text>
</comment>
<dbReference type="PANTHER" id="PTHR42673:SF21">
    <property type="entry name" value="GLUTATHIONE S-TRANSFERASE YFCF"/>
    <property type="match status" value="1"/>
</dbReference>
<dbReference type="InterPro" id="IPR036282">
    <property type="entry name" value="Glutathione-S-Trfase_C_sf"/>
</dbReference>
<comment type="similarity">
    <text evidence="1">Belongs to the GST superfamily. Zeta family.</text>
</comment>
<feature type="domain" description="GST C-terminal" evidence="3">
    <location>
        <begin position="104"/>
        <end position="231"/>
    </location>
</feature>
<dbReference type="EC" id="5.2.1.4" evidence="4"/>
<dbReference type="SFLD" id="SFLDS00019">
    <property type="entry name" value="Glutathione_Transferase_(cytos"/>
    <property type="match status" value="1"/>
</dbReference>
<dbReference type="Pfam" id="PF13410">
    <property type="entry name" value="GST_C_2"/>
    <property type="match status" value="1"/>
</dbReference>
<dbReference type="SFLD" id="SFLDG00358">
    <property type="entry name" value="Main_(cytGST)"/>
    <property type="match status" value="1"/>
</dbReference>
<dbReference type="Gene3D" id="3.40.30.10">
    <property type="entry name" value="Glutaredoxin"/>
    <property type="match status" value="1"/>
</dbReference>
<evidence type="ECO:0000259" key="2">
    <source>
        <dbReference type="PROSITE" id="PS50404"/>
    </source>
</evidence>
<dbReference type="InterPro" id="IPR034333">
    <property type="entry name" value="GST_Zeta_N"/>
</dbReference>
<dbReference type="InterPro" id="IPR010987">
    <property type="entry name" value="Glutathione-S-Trfase_C-like"/>
</dbReference>
<dbReference type="EMBL" id="CAJNBH010000023">
    <property type="protein sequence ID" value="CAE6822483.1"/>
    <property type="molecule type" value="Genomic_DNA"/>
</dbReference>
<dbReference type="Gene3D" id="1.20.1050.10">
    <property type="match status" value="1"/>
</dbReference>
<keyword evidence="4" id="KW-0413">Isomerase</keyword>
<dbReference type="PROSITE" id="PS50404">
    <property type="entry name" value="GST_NTER"/>
    <property type="match status" value="1"/>
</dbReference>
<evidence type="ECO:0000256" key="1">
    <source>
        <dbReference type="ARBA" id="ARBA00010007"/>
    </source>
</evidence>
<organism evidence="4 5">
    <name type="scientific">Paraburkholderia nemoris</name>
    <dbReference type="NCBI Taxonomy" id="2793076"/>
    <lineage>
        <taxon>Bacteria</taxon>
        <taxon>Pseudomonadati</taxon>
        <taxon>Pseudomonadota</taxon>
        <taxon>Betaproteobacteria</taxon>
        <taxon>Burkholderiales</taxon>
        <taxon>Burkholderiaceae</taxon>
        <taxon>Paraburkholderia</taxon>
    </lineage>
</organism>
<dbReference type="GO" id="GO:0050077">
    <property type="term" value="F:maleylpyruvate isomerase activity"/>
    <property type="evidence" value="ECO:0007669"/>
    <property type="project" value="UniProtKB-EC"/>
</dbReference>
<dbReference type="InterPro" id="IPR005955">
    <property type="entry name" value="GST_Zeta"/>
</dbReference>
<proteinExistence type="inferred from homology"/>
<dbReference type="InterPro" id="IPR004045">
    <property type="entry name" value="Glutathione_S-Trfase_N"/>
</dbReference>
<keyword evidence="5" id="KW-1185">Reference proteome</keyword>
<dbReference type="CDD" id="cd03042">
    <property type="entry name" value="GST_N_Zeta"/>
    <property type="match status" value="1"/>
</dbReference>
<name>A0ABM8SNL2_9BURK</name>
<dbReference type="InterPro" id="IPR040079">
    <property type="entry name" value="Glutathione_S-Trfase"/>
</dbReference>
<dbReference type="PROSITE" id="PS50405">
    <property type="entry name" value="GST_CTER"/>
    <property type="match status" value="1"/>
</dbReference>
<accession>A0ABM8SNL2</accession>
<dbReference type="CDD" id="cd03191">
    <property type="entry name" value="GST_C_Zeta"/>
    <property type="match status" value="1"/>
</dbReference>
<dbReference type="SUPFAM" id="SSF47616">
    <property type="entry name" value="GST C-terminal domain-like"/>
    <property type="match status" value="1"/>
</dbReference>
<dbReference type="SUPFAM" id="SSF52833">
    <property type="entry name" value="Thioredoxin-like"/>
    <property type="match status" value="1"/>
</dbReference>
<dbReference type="Pfam" id="PF13409">
    <property type="entry name" value="GST_N_2"/>
    <property type="match status" value="1"/>
</dbReference>